<comment type="caution">
    <text evidence="1">The sequence shown here is derived from an EMBL/GenBank/DDBJ whole genome shotgun (WGS) entry which is preliminary data.</text>
</comment>
<protein>
    <submittedName>
        <fullName evidence="1">Uncharacterized protein</fullName>
    </submittedName>
</protein>
<accession>A0ABP5MHR8</accession>
<evidence type="ECO:0000313" key="1">
    <source>
        <dbReference type="EMBL" id="GAA2174141.1"/>
    </source>
</evidence>
<name>A0ABP5MHR8_9MICO</name>
<dbReference type="Proteomes" id="UP001501599">
    <property type="component" value="Unassembled WGS sequence"/>
</dbReference>
<dbReference type="EMBL" id="BAAAQT010000006">
    <property type="protein sequence ID" value="GAA2174141.1"/>
    <property type="molecule type" value="Genomic_DNA"/>
</dbReference>
<proteinExistence type="predicted"/>
<keyword evidence="2" id="KW-1185">Reference proteome</keyword>
<organism evidence="1 2">
    <name type="scientific">Agrococcus versicolor</name>
    <dbReference type="NCBI Taxonomy" id="501482"/>
    <lineage>
        <taxon>Bacteria</taxon>
        <taxon>Bacillati</taxon>
        <taxon>Actinomycetota</taxon>
        <taxon>Actinomycetes</taxon>
        <taxon>Micrococcales</taxon>
        <taxon>Microbacteriaceae</taxon>
        <taxon>Agrococcus</taxon>
    </lineage>
</organism>
<reference evidence="2" key="1">
    <citation type="journal article" date="2019" name="Int. J. Syst. Evol. Microbiol.">
        <title>The Global Catalogue of Microorganisms (GCM) 10K type strain sequencing project: providing services to taxonomists for standard genome sequencing and annotation.</title>
        <authorList>
            <consortium name="The Broad Institute Genomics Platform"/>
            <consortium name="The Broad Institute Genome Sequencing Center for Infectious Disease"/>
            <person name="Wu L."/>
            <person name="Ma J."/>
        </authorList>
    </citation>
    <scope>NUCLEOTIDE SEQUENCE [LARGE SCALE GENOMIC DNA]</scope>
    <source>
        <strain evidence="2">JCM 16026</strain>
    </source>
</reference>
<sequence length="237" mass="26055">MLAFATRVSDTLEAVLGTGGAQLRATVLGERFEVSTVAARGIPLTARGKEILRIFVKYQCGFDGRAEYLAIHRSEFHVLGATSSEPLLRYEYVRDGSGDVPNAHLQIHAHRDAITHALVAGGNRTRRARRITPGGSTLADLKSLHLPLGGTRFRPCLEDVLHFLIEEFGVDAVDGWRSGLDAGRKEWRSLQLRSAIRDAPQIAVETLRQLGFQVSVPGDAATKGSEQTRISRRMLEF</sequence>
<dbReference type="RefSeq" id="WP_344342961.1">
    <property type="nucleotide sequence ID" value="NZ_BAAAQT010000006.1"/>
</dbReference>
<gene>
    <name evidence="1" type="ORF">GCM10009846_18940</name>
</gene>
<evidence type="ECO:0000313" key="2">
    <source>
        <dbReference type="Proteomes" id="UP001501599"/>
    </source>
</evidence>